<feature type="binding site" evidence="5">
    <location>
        <begin position="91"/>
        <end position="98"/>
    </location>
    <ligand>
        <name>ATP</name>
        <dbReference type="ChEBI" id="CHEBI:30616"/>
    </ligand>
</feature>
<proteinExistence type="inferred from homology"/>
<feature type="coiled-coil region" evidence="7">
    <location>
        <begin position="499"/>
        <end position="552"/>
    </location>
</feature>
<dbReference type="PRINTS" id="PR00380">
    <property type="entry name" value="KINESINHEAVY"/>
</dbReference>
<comment type="similarity">
    <text evidence="5 6">Belongs to the TRAFAC class myosin-kinesin ATPase superfamily. Kinesin family.</text>
</comment>
<evidence type="ECO:0000313" key="10">
    <source>
        <dbReference type="EMBL" id="CAD2134086.1"/>
    </source>
</evidence>
<gene>
    <name evidence="10" type="ORF">MENT_LOCUS4240</name>
</gene>
<name>A0A6V7TTA3_MELEN</name>
<dbReference type="GO" id="GO:0005524">
    <property type="term" value="F:ATP binding"/>
    <property type="evidence" value="ECO:0007669"/>
    <property type="project" value="UniProtKB-UniRule"/>
</dbReference>
<dbReference type="GO" id="GO:0007018">
    <property type="term" value="P:microtubule-based movement"/>
    <property type="evidence" value="ECO:0007669"/>
    <property type="project" value="InterPro"/>
</dbReference>
<sequence length="667" mass="75875">MSSVKVAVRVRPFNSREIQLLSKCVIDMSDKETYITSSSNQTYSFEFDFSYSSFDKEAVDYASQEKVYTDIGVEMLDHAFDGYNVCIFAYGQTGSGKSYTMMGKVNDLEEMGMIPRLCRDLFNRISENRENQQLNYTVEVSYMEIYCEKVKDLLCPKNENLKVREHPVLGPYVEDLEKVAVCSYEDIFEVMDAGNKARTVAATNMNSTSSRSHTIFTIVLTQRECVNNLDTEKVSKISLVDLAGSERSGSTEGQRLKEGANINKSLTTLGLVIKKLAEQSTKRKGKQQPRAAVIPYRDSVLTWLLKESLGGNSKTAMIAAISPAEINFEETLSTLRYADSAKQIVCRAKVNEDINAKFFRGLKEEDISKRNFRGVNVGNDATNEDCCFISPLTDFSNFTHPRKEWMKWYLELKDRLPAVETMEIDDPFSSEMPDLKINGPNDIESLSRIREYFTNLLAQKKGFLESVEQNSQIFEAKLKQRLCNADLDYQKLKDSEEEIIRLKQANVSQTGQIRQLERENKALLVRLYKYENAQEQERLRGETQRYVEAEREAALNSNRRTIQKVAELFESPIPTTSNVARLRKKFGSNNNGSDDTDQETDDVVGSGGGRKTPKIDQSSPKKRRIEGATTVKFYGVNRTPKTPSFINPRYQRRSRSVGNAPRNVTKF</sequence>
<feature type="region of interest" description="Disordered" evidence="8">
    <location>
        <begin position="585"/>
        <end position="667"/>
    </location>
</feature>
<dbReference type="GO" id="GO:0008017">
    <property type="term" value="F:microtubule binding"/>
    <property type="evidence" value="ECO:0007669"/>
    <property type="project" value="InterPro"/>
</dbReference>
<evidence type="ECO:0000256" key="3">
    <source>
        <dbReference type="ARBA" id="ARBA00023054"/>
    </source>
</evidence>
<dbReference type="PANTHER" id="PTHR47117">
    <property type="entry name" value="STAR-RELATED LIPID TRANSFER PROTEIN 9"/>
    <property type="match status" value="1"/>
</dbReference>
<dbReference type="GO" id="GO:0005874">
    <property type="term" value="C:microtubule"/>
    <property type="evidence" value="ECO:0007669"/>
    <property type="project" value="UniProtKB-KW"/>
</dbReference>
<dbReference type="PROSITE" id="PS00411">
    <property type="entry name" value="KINESIN_MOTOR_1"/>
    <property type="match status" value="1"/>
</dbReference>
<evidence type="ECO:0000256" key="8">
    <source>
        <dbReference type="SAM" id="MobiDB-lite"/>
    </source>
</evidence>
<dbReference type="InterPro" id="IPR019821">
    <property type="entry name" value="Kinesin_motor_CS"/>
</dbReference>
<evidence type="ECO:0000256" key="5">
    <source>
        <dbReference type="PROSITE-ProRule" id="PRU00283"/>
    </source>
</evidence>
<dbReference type="SMART" id="SM00129">
    <property type="entry name" value="KISc"/>
    <property type="match status" value="1"/>
</dbReference>
<dbReference type="InterPro" id="IPR001752">
    <property type="entry name" value="Kinesin_motor_dom"/>
</dbReference>
<keyword evidence="4 5" id="KW-0505">Motor protein</keyword>
<dbReference type="Gene3D" id="3.40.850.10">
    <property type="entry name" value="Kinesin motor domain"/>
    <property type="match status" value="1"/>
</dbReference>
<evidence type="ECO:0000313" key="11">
    <source>
        <dbReference type="Proteomes" id="UP000580250"/>
    </source>
</evidence>
<dbReference type="AlphaFoldDB" id="A0A6V7TTA3"/>
<evidence type="ECO:0000259" key="9">
    <source>
        <dbReference type="PROSITE" id="PS50067"/>
    </source>
</evidence>
<dbReference type="EMBL" id="CAJEWN010000014">
    <property type="protein sequence ID" value="CAD2134086.1"/>
    <property type="molecule type" value="Genomic_DNA"/>
</dbReference>
<evidence type="ECO:0000256" key="1">
    <source>
        <dbReference type="ARBA" id="ARBA00022741"/>
    </source>
</evidence>
<keyword evidence="2 5" id="KW-0067">ATP-binding</keyword>
<dbReference type="GO" id="GO:0003777">
    <property type="term" value="F:microtubule motor activity"/>
    <property type="evidence" value="ECO:0007669"/>
    <property type="project" value="InterPro"/>
</dbReference>
<dbReference type="PROSITE" id="PS50067">
    <property type="entry name" value="KINESIN_MOTOR_2"/>
    <property type="match status" value="1"/>
</dbReference>
<protein>
    <recommendedName>
        <fullName evidence="6">Kinesin-like protein</fullName>
    </recommendedName>
</protein>
<dbReference type="InterPro" id="IPR036961">
    <property type="entry name" value="Kinesin_motor_dom_sf"/>
</dbReference>
<dbReference type="PANTHER" id="PTHR47117:SF10">
    <property type="entry name" value="KINESIN-LIKE PROTEIN KIF1B"/>
    <property type="match status" value="1"/>
</dbReference>
<evidence type="ECO:0000256" key="4">
    <source>
        <dbReference type="ARBA" id="ARBA00023175"/>
    </source>
</evidence>
<accession>A0A6V7TTA3</accession>
<comment type="caution">
    <text evidence="10">The sequence shown here is derived from an EMBL/GenBank/DDBJ whole genome shotgun (WGS) entry which is preliminary data.</text>
</comment>
<reference evidence="10 11" key="1">
    <citation type="submission" date="2020-08" db="EMBL/GenBank/DDBJ databases">
        <authorList>
            <person name="Koutsovoulos G."/>
            <person name="Danchin GJ E."/>
        </authorList>
    </citation>
    <scope>NUCLEOTIDE SEQUENCE [LARGE SCALE GENOMIC DNA]</scope>
</reference>
<dbReference type="CDD" id="cd01365">
    <property type="entry name" value="KISc_KIF1A_KIF1B"/>
    <property type="match status" value="1"/>
</dbReference>
<dbReference type="Pfam" id="PF00225">
    <property type="entry name" value="Kinesin"/>
    <property type="match status" value="1"/>
</dbReference>
<dbReference type="FunFam" id="3.40.850.10:FF:000021">
    <property type="entry name" value="kinesin-like protein KIF16B isoform X1"/>
    <property type="match status" value="1"/>
</dbReference>
<dbReference type="SUPFAM" id="SSF52540">
    <property type="entry name" value="P-loop containing nucleoside triphosphate hydrolases"/>
    <property type="match status" value="1"/>
</dbReference>
<feature type="domain" description="Kinesin motor" evidence="9">
    <location>
        <begin position="3"/>
        <end position="344"/>
    </location>
</feature>
<keyword evidence="1 5" id="KW-0547">Nucleotide-binding</keyword>
<evidence type="ECO:0000256" key="7">
    <source>
        <dbReference type="SAM" id="Coils"/>
    </source>
</evidence>
<dbReference type="Proteomes" id="UP000580250">
    <property type="component" value="Unassembled WGS sequence"/>
</dbReference>
<dbReference type="OrthoDB" id="3176171at2759"/>
<organism evidence="10 11">
    <name type="scientific">Meloidogyne enterolobii</name>
    <name type="common">Root-knot nematode worm</name>
    <name type="synonym">Meloidogyne mayaguensis</name>
    <dbReference type="NCBI Taxonomy" id="390850"/>
    <lineage>
        <taxon>Eukaryota</taxon>
        <taxon>Metazoa</taxon>
        <taxon>Ecdysozoa</taxon>
        <taxon>Nematoda</taxon>
        <taxon>Chromadorea</taxon>
        <taxon>Rhabditida</taxon>
        <taxon>Tylenchina</taxon>
        <taxon>Tylenchomorpha</taxon>
        <taxon>Tylenchoidea</taxon>
        <taxon>Meloidogynidae</taxon>
        <taxon>Meloidogyninae</taxon>
        <taxon>Meloidogyne</taxon>
    </lineage>
</organism>
<evidence type="ECO:0000256" key="2">
    <source>
        <dbReference type="ARBA" id="ARBA00022840"/>
    </source>
</evidence>
<keyword evidence="3 7" id="KW-0175">Coiled coil</keyword>
<evidence type="ECO:0000256" key="6">
    <source>
        <dbReference type="RuleBase" id="RU000394"/>
    </source>
</evidence>
<dbReference type="InterPro" id="IPR027417">
    <property type="entry name" value="P-loop_NTPase"/>
</dbReference>
<keyword evidence="6" id="KW-0493">Microtubule</keyword>